<keyword evidence="1" id="KW-0812">Transmembrane</keyword>
<keyword evidence="1" id="KW-0472">Membrane</keyword>
<evidence type="ECO:0000313" key="2">
    <source>
        <dbReference type="EMBL" id="MWA06063.1"/>
    </source>
</evidence>
<feature type="transmembrane region" description="Helical" evidence="1">
    <location>
        <begin position="109"/>
        <end position="131"/>
    </location>
</feature>
<sequence length="725" mass="77894">MAALVVRLSLGNLHALVPVALVYGTLTVLGLAAVPVNLDGQALIINGELRPDAPRPGLVVTGLAVAGVLLAAHLVMVAMVVVVMAGVLLGRPAPVGGAMRQALHGTGPIMILLTLACFVVGVLSFLLALTPVVTHPWLYVTLTATLLGVFTCWLLFTVPIVVLEGAGPFRALSRLRDLARYRWPQIFWHGMVPAVLAPLTLELVCIWATSRFAGIERSVAEAALGIITAVLTVVVQGAALAVVTLSPEYPLYVRLNVPSELEPRPMDLDAVAARLHSGTTPRRRRPGRAVSLAALVPLMLAAPGAMYGAYLHANPLSLPKVTIRNLPDAGFTYDLVSVNGNRAAVVVASDKYLSDAKIDVCKDAECGHASTLPYPYPGFGEPRSAALPDGTIALAQSIPSERAKRKMGSDNDRPVPMEIRLTRCTSERCPNDFRQSPVIAEGRNFPERPYFPAFDIMSAGRGIMAVVMFDATSSGSSGVRSQALQIVRCDDFDCQGPRLLVTDRVVAGYGPTREEKDRRVAIAEGARGRPVAVFENRATHAMTLVSCDDADCRQHVTRQLARPVPYARDTYLETEGVDVVVPPDDRPIIMHGDAATGNLQLLRCRTPDCAASDAVSVAGPYYTAEGDKWGPEWGLALGSDGLPLIATYEHDRGRAVLIACKNADCSRRGKVTLSDDLRIRGWNTLDDLQLKVDTKGRPYLLLSIRGPERWEARLLTCHEPKCGAA</sequence>
<comment type="caution">
    <text evidence="2">The sequence shown here is derived from an EMBL/GenBank/DDBJ whole genome shotgun (WGS) entry which is preliminary data.</text>
</comment>
<reference evidence="2" key="1">
    <citation type="submission" date="2019-12" db="EMBL/GenBank/DDBJ databases">
        <title>Actinomadura physcomitrii sp. nov., a novel actinomycete isolated from moss [Physcomitrium sphaericum (Ludw) Fuernr].</title>
        <authorList>
            <person name="Zhuang X."/>
        </authorList>
    </citation>
    <scope>NUCLEOTIDE SEQUENCE [LARGE SCALE GENOMIC DNA]</scope>
    <source>
        <strain evidence="2">LD22</strain>
    </source>
</reference>
<feature type="transmembrane region" description="Helical" evidence="1">
    <location>
        <begin position="12"/>
        <end position="38"/>
    </location>
</feature>
<feature type="transmembrane region" description="Helical" evidence="1">
    <location>
        <begin position="186"/>
        <end position="210"/>
    </location>
</feature>
<dbReference type="EMBL" id="WBMS02000045">
    <property type="protein sequence ID" value="MWA06063.1"/>
    <property type="molecule type" value="Genomic_DNA"/>
</dbReference>
<feature type="transmembrane region" description="Helical" evidence="1">
    <location>
        <begin position="289"/>
        <end position="310"/>
    </location>
</feature>
<evidence type="ECO:0000256" key="1">
    <source>
        <dbReference type="SAM" id="Phobius"/>
    </source>
</evidence>
<protein>
    <submittedName>
        <fullName evidence="2">Uncharacterized protein</fullName>
    </submittedName>
</protein>
<organism evidence="2 3">
    <name type="scientific">Actinomadura physcomitrii</name>
    <dbReference type="NCBI Taxonomy" id="2650748"/>
    <lineage>
        <taxon>Bacteria</taxon>
        <taxon>Bacillati</taxon>
        <taxon>Actinomycetota</taxon>
        <taxon>Actinomycetes</taxon>
        <taxon>Streptosporangiales</taxon>
        <taxon>Thermomonosporaceae</taxon>
        <taxon>Actinomadura</taxon>
    </lineage>
</organism>
<evidence type="ECO:0000313" key="3">
    <source>
        <dbReference type="Proteomes" id="UP000462055"/>
    </source>
</evidence>
<dbReference type="Proteomes" id="UP000462055">
    <property type="component" value="Unassembled WGS sequence"/>
</dbReference>
<feature type="transmembrane region" description="Helical" evidence="1">
    <location>
        <begin position="58"/>
        <end position="89"/>
    </location>
</feature>
<feature type="transmembrane region" description="Helical" evidence="1">
    <location>
        <begin position="137"/>
        <end position="165"/>
    </location>
</feature>
<accession>A0A6I4MKD8</accession>
<dbReference type="AlphaFoldDB" id="A0A6I4MKD8"/>
<keyword evidence="1" id="KW-1133">Transmembrane helix</keyword>
<proteinExistence type="predicted"/>
<feature type="transmembrane region" description="Helical" evidence="1">
    <location>
        <begin position="222"/>
        <end position="245"/>
    </location>
</feature>
<keyword evidence="3" id="KW-1185">Reference proteome</keyword>
<gene>
    <name evidence="2" type="ORF">F8568_038085</name>
</gene>
<name>A0A6I4MKD8_9ACTN</name>